<dbReference type="AlphaFoldDB" id="A0A317WUI7"/>
<dbReference type="PROSITE" id="PS50181">
    <property type="entry name" value="FBOX"/>
    <property type="match status" value="1"/>
</dbReference>
<keyword evidence="3" id="KW-1185">Reference proteome</keyword>
<proteinExistence type="predicted"/>
<dbReference type="RefSeq" id="XP_025402149.1">
    <property type="nucleotide sequence ID" value="XM_025547431.1"/>
</dbReference>
<dbReference type="Proteomes" id="UP000247233">
    <property type="component" value="Unassembled WGS sequence"/>
</dbReference>
<name>A0A317WUI7_9EURO</name>
<protein>
    <recommendedName>
        <fullName evidence="1">F-box domain-containing protein</fullName>
    </recommendedName>
</protein>
<dbReference type="InterPro" id="IPR001810">
    <property type="entry name" value="F-box_dom"/>
</dbReference>
<accession>A0A317WUI7</accession>
<dbReference type="EMBL" id="MSFL01000004">
    <property type="protein sequence ID" value="PWY88962.1"/>
    <property type="molecule type" value="Genomic_DNA"/>
</dbReference>
<reference evidence="2 3" key="1">
    <citation type="submission" date="2016-12" db="EMBL/GenBank/DDBJ databases">
        <title>The genomes of Aspergillus section Nigri reveals drivers in fungal speciation.</title>
        <authorList>
            <consortium name="DOE Joint Genome Institute"/>
            <person name="Vesth T.C."/>
            <person name="Nybo J."/>
            <person name="Theobald S."/>
            <person name="Brandl J."/>
            <person name="Frisvad J.C."/>
            <person name="Nielsen K.F."/>
            <person name="Lyhne E.K."/>
            <person name="Kogle M.E."/>
            <person name="Kuo A."/>
            <person name="Riley R."/>
            <person name="Clum A."/>
            <person name="Nolan M."/>
            <person name="Lipzen A."/>
            <person name="Salamov A."/>
            <person name="Henrissat B."/>
            <person name="Wiebenga A."/>
            <person name="De Vries R.P."/>
            <person name="Grigoriev I.V."/>
            <person name="Mortensen U.H."/>
            <person name="Andersen M.R."/>
            <person name="Baker S.E."/>
        </authorList>
    </citation>
    <scope>NUCLEOTIDE SEQUENCE [LARGE SCALE GENOMIC DNA]</scope>
    <source>
        <strain evidence="2 3">CBS 117.55</strain>
    </source>
</reference>
<dbReference type="GeneID" id="37069668"/>
<evidence type="ECO:0000259" key="1">
    <source>
        <dbReference type="PROSITE" id="PS50181"/>
    </source>
</evidence>
<organism evidence="2 3">
    <name type="scientific">Aspergillus heteromorphus CBS 117.55</name>
    <dbReference type="NCBI Taxonomy" id="1448321"/>
    <lineage>
        <taxon>Eukaryota</taxon>
        <taxon>Fungi</taxon>
        <taxon>Dikarya</taxon>
        <taxon>Ascomycota</taxon>
        <taxon>Pezizomycotina</taxon>
        <taxon>Eurotiomycetes</taxon>
        <taxon>Eurotiomycetidae</taxon>
        <taxon>Eurotiales</taxon>
        <taxon>Aspergillaceae</taxon>
        <taxon>Aspergillus</taxon>
        <taxon>Aspergillus subgen. Circumdati</taxon>
    </lineage>
</organism>
<evidence type="ECO:0000313" key="3">
    <source>
        <dbReference type="Proteomes" id="UP000247233"/>
    </source>
</evidence>
<comment type="caution">
    <text evidence="2">The sequence shown here is derived from an EMBL/GenBank/DDBJ whole genome shotgun (WGS) entry which is preliminary data.</text>
</comment>
<feature type="domain" description="F-box" evidence="1">
    <location>
        <begin position="1"/>
        <end position="31"/>
    </location>
</feature>
<dbReference type="STRING" id="1448321.A0A317WUI7"/>
<dbReference type="OrthoDB" id="5130616at2759"/>
<sequence>MHLTDLPPEISILIARLLASHDLFQLVLVSKTCWSRFTPQLYHHVILPLNMWEAAGFERMKNMKLPVRRFTQTLIENPVLAEMIHILELYPSRCEGNKWRGRLPPLKKLQPESYRASMLPYSDANAKSRRKARFNAWKRDLSSHSDRYEDAWVALLLVQLRNLQQLAMEIPEERSFYDASRRLTTNVDRVIHWAQNPRLGILTRLTDVRLRFGPIYQGMGGFEAILIHRLLPYLKIPSLRRFFVCDPIESTTPTTAMAMQLTEKAASLPLTHLRLQPVGEPLTSLPYLLSMFSGLESFTLIQDDHGSQYCRSGNGHHDLLDTSSFYAPLLRFQHSLRNLHITFARDIRIWQAPTLPRPSFLGSLRDFSVLETIRMRWADLVPFDEHGSQGAPLVPLRSLLPPALRSLFIDDCLVHSLTVLCSELGDLAGSLPGGPCPRLERLDIRSAYREQEPGGCLWCSPNPASPVKSVQGADAILEERLIPLKERFREVGVHFRVVAHRTPDTYATLDEQRQQLEEGGIGEHRWLAGDGTDLWRR</sequence>
<evidence type="ECO:0000313" key="2">
    <source>
        <dbReference type="EMBL" id="PWY88962.1"/>
    </source>
</evidence>
<gene>
    <name evidence="2" type="ORF">BO70DRAFT_417850</name>
</gene>
<dbReference type="VEuPathDB" id="FungiDB:BO70DRAFT_417850"/>